<accession>A0A4Q0Y0T2</accession>
<dbReference type="Pfam" id="PF22527">
    <property type="entry name" value="DEXQc_Suv3"/>
    <property type="match status" value="1"/>
</dbReference>
<dbReference type="OrthoDB" id="9807155at2"/>
<evidence type="ECO:0000259" key="5">
    <source>
        <dbReference type="PROSITE" id="PS51192"/>
    </source>
</evidence>
<organism evidence="7 8">
    <name type="scientific">Halarcobacter anaerophilus</name>
    <dbReference type="NCBI Taxonomy" id="877500"/>
    <lineage>
        <taxon>Bacteria</taxon>
        <taxon>Pseudomonadati</taxon>
        <taxon>Campylobacterota</taxon>
        <taxon>Epsilonproteobacteria</taxon>
        <taxon>Campylobacterales</taxon>
        <taxon>Arcobacteraceae</taxon>
        <taxon>Halarcobacter</taxon>
    </lineage>
</organism>
<dbReference type="InterPro" id="IPR055206">
    <property type="entry name" value="DEXQc_SUV3"/>
</dbReference>
<dbReference type="STRING" id="877500.GCA_000935065_03366"/>
<evidence type="ECO:0000256" key="3">
    <source>
        <dbReference type="ARBA" id="ARBA00022806"/>
    </source>
</evidence>
<dbReference type="SMART" id="SM00487">
    <property type="entry name" value="DEXDc"/>
    <property type="match status" value="1"/>
</dbReference>
<name>A0A4Q0Y0T2_9BACT</name>
<dbReference type="InterPro" id="IPR022192">
    <property type="entry name" value="SUV3_C"/>
</dbReference>
<evidence type="ECO:0000313" key="8">
    <source>
        <dbReference type="Proteomes" id="UP000290191"/>
    </source>
</evidence>
<dbReference type="RefSeq" id="WP_129082457.1">
    <property type="nucleotide sequence ID" value="NZ_CP041070.1"/>
</dbReference>
<dbReference type="SUPFAM" id="SSF52540">
    <property type="entry name" value="P-loop containing nucleoside triphosphate hydrolases"/>
    <property type="match status" value="1"/>
</dbReference>
<keyword evidence="3 7" id="KW-0347">Helicase</keyword>
<keyword evidence="2" id="KW-0378">Hydrolase</keyword>
<dbReference type="InterPro" id="IPR001650">
    <property type="entry name" value="Helicase_C-like"/>
</dbReference>
<evidence type="ECO:0000256" key="2">
    <source>
        <dbReference type="ARBA" id="ARBA00022801"/>
    </source>
</evidence>
<evidence type="ECO:0000256" key="1">
    <source>
        <dbReference type="ARBA" id="ARBA00022741"/>
    </source>
</evidence>
<evidence type="ECO:0000256" key="4">
    <source>
        <dbReference type="ARBA" id="ARBA00022840"/>
    </source>
</evidence>
<evidence type="ECO:0000259" key="6">
    <source>
        <dbReference type="PROSITE" id="PS51194"/>
    </source>
</evidence>
<dbReference type="PANTHER" id="PTHR12131:SF1">
    <property type="entry name" value="ATP-DEPENDENT RNA HELICASE SUPV3L1, MITOCHONDRIAL-RELATED"/>
    <property type="match status" value="1"/>
</dbReference>
<dbReference type="GO" id="GO:0016787">
    <property type="term" value="F:hydrolase activity"/>
    <property type="evidence" value="ECO:0007669"/>
    <property type="project" value="UniProtKB-KW"/>
</dbReference>
<reference evidence="7 8" key="1">
    <citation type="submission" date="2017-10" db="EMBL/GenBank/DDBJ databases">
        <title>Genomics of the genus Arcobacter.</title>
        <authorList>
            <person name="Perez-Cataluna A."/>
            <person name="Figueras M.J."/>
        </authorList>
    </citation>
    <scope>NUCLEOTIDE SEQUENCE [LARGE SCALE GENOMIC DNA]</scope>
    <source>
        <strain evidence="7 8">DSM 24636</strain>
    </source>
</reference>
<dbReference type="Gene3D" id="3.40.50.300">
    <property type="entry name" value="P-loop containing nucleotide triphosphate hydrolases"/>
    <property type="match status" value="2"/>
</dbReference>
<keyword evidence="8" id="KW-1185">Reference proteome</keyword>
<dbReference type="AlphaFoldDB" id="A0A4Q0Y0T2"/>
<proteinExistence type="predicted"/>
<dbReference type="PROSITE" id="PS51194">
    <property type="entry name" value="HELICASE_CTER"/>
    <property type="match status" value="1"/>
</dbReference>
<dbReference type="InterPro" id="IPR014001">
    <property type="entry name" value="Helicase_ATP-bd"/>
</dbReference>
<dbReference type="Proteomes" id="UP000290191">
    <property type="component" value="Unassembled WGS sequence"/>
</dbReference>
<evidence type="ECO:0000313" key="7">
    <source>
        <dbReference type="EMBL" id="RXJ62219.1"/>
    </source>
</evidence>
<feature type="domain" description="Helicase C-terminal" evidence="6">
    <location>
        <begin position="153"/>
        <end position="334"/>
    </location>
</feature>
<dbReference type="Pfam" id="PF00271">
    <property type="entry name" value="Helicase_C"/>
    <property type="match status" value="1"/>
</dbReference>
<dbReference type="Gene3D" id="1.20.58.1080">
    <property type="match status" value="1"/>
</dbReference>
<dbReference type="Pfam" id="PF12513">
    <property type="entry name" value="SUV3_C"/>
    <property type="match status" value="1"/>
</dbReference>
<dbReference type="GO" id="GO:0005524">
    <property type="term" value="F:ATP binding"/>
    <property type="evidence" value="ECO:0007669"/>
    <property type="project" value="UniProtKB-KW"/>
</dbReference>
<feature type="domain" description="Helicase ATP-binding" evidence="5">
    <location>
        <begin position="23"/>
        <end position="149"/>
    </location>
</feature>
<dbReference type="SMART" id="SM00490">
    <property type="entry name" value="HELICc"/>
    <property type="match status" value="1"/>
</dbReference>
<dbReference type="InterPro" id="IPR027417">
    <property type="entry name" value="P-loop_NTPase"/>
</dbReference>
<dbReference type="EMBL" id="PDKO01000009">
    <property type="protein sequence ID" value="RXJ62219.1"/>
    <property type="molecule type" value="Genomic_DNA"/>
</dbReference>
<keyword evidence="1" id="KW-0547">Nucleotide-binding</keyword>
<dbReference type="GO" id="GO:0004386">
    <property type="term" value="F:helicase activity"/>
    <property type="evidence" value="ECO:0007669"/>
    <property type="project" value="UniProtKB-KW"/>
</dbReference>
<dbReference type="PROSITE" id="PS51192">
    <property type="entry name" value="HELICASE_ATP_BIND_1"/>
    <property type="match status" value="1"/>
</dbReference>
<comment type="caution">
    <text evidence="7">The sequence shown here is derived from an EMBL/GenBank/DDBJ whole genome shotgun (WGS) entry which is preliminary data.</text>
</comment>
<gene>
    <name evidence="7" type="ORF">CRV06_10670</name>
</gene>
<keyword evidence="4" id="KW-0067">ATP-binding</keyword>
<dbReference type="PANTHER" id="PTHR12131">
    <property type="entry name" value="ATP-DEPENDENT RNA AND DNA HELICASE"/>
    <property type="match status" value="1"/>
</dbReference>
<protein>
    <submittedName>
        <fullName evidence="7">RNA helicase</fullName>
    </submittedName>
</protein>
<sequence length="510" mass="58296">MNETFQQQLQSLLNCDLKSLFPLARSMKRKLKFFVGPTNSGKTYNAMQELKASNSGLYLAPLRLLALEGYEDLKQNSIDASLITGEEQIINEDASHVCSTIEMLDFNLDVDLAVIDEIQMLEDEDRGWAWVNAIIGVPANTVIMTGSVNALDAVKKITKYLGEELEIVKYQRKTPLKVMARYTSLDNLEAATALIAFSRSDVLKLKQRLQKKYKVSVIYGNLSPEVRRDEAKRFREKKSEILIATDAIAMGLNLPIKNLLFTTDTKFDGKSRRKLTVNEIVQIAGRAGRYGHHEVGFLGATRRDVLEYIKKEYEEPVKTIKPPYRVKINNEQLLDLASHIKTNSLTKILKFFNKNMKFDGPFKAANISSMIEASTIVDKRDKLTLEEKYLLSQAPITTKSTIILQAFEAYIAAVIKKRVCHYKPSITLPKKAVTQKDLLLVEDEVKKISLYLWLSYKFPEIFPDYEKAVILRNSFNSFIENSLKLNLKLERPTKKNNDFFKPKRRFGRRG</sequence>
<dbReference type="Gene3D" id="1.20.272.40">
    <property type="match status" value="1"/>
</dbReference>
<dbReference type="InterPro" id="IPR050699">
    <property type="entry name" value="RNA-DNA_Helicase"/>
</dbReference>